<reference evidence="3" key="1">
    <citation type="journal article" date="2019" name="Int. J. Syst. Evol. Microbiol.">
        <title>The Global Catalogue of Microorganisms (GCM) 10K type strain sequencing project: providing services to taxonomists for standard genome sequencing and annotation.</title>
        <authorList>
            <consortium name="The Broad Institute Genomics Platform"/>
            <consortium name="The Broad Institute Genome Sequencing Center for Infectious Disease"/>
            <person name="Wu L."/>
            <person name="Ma J."/>
        </authorList>
    </citation>
    <scope>NUCLEOTIDE SEQUENCE [LARGE SCALE GENOMIC DNA]</scope>
    <source>
        <strain evidence="3">CECT 8570</strain>
    </source>
</reference>
<keyword evidence="3" id="KW-1185">Reference proteome</keyword>
<dbReference type="Proteomes" id="UP001595840">
    <property type="component" value="Unassembled WGS sequence"/>
</dbReference>
<dbReference type="EMBL" id="JBHSCX010000005">
    <property type="protein sequence ID" value="MFC4361991.1"/>
    <property type="molecule type" value="Genomic_DNA"/>
</dbReference>
<evidence type="ECO:0000256" key="1">
    <source>
        <dbReference type="SAM" id="Phobius"/>
    </source>
</evidence>
<gene>
    <name evidence="2" type="ORF">ACFOX3_06755</name>
</gene>
<comment type="caution">
    <text evidence="2">The sequence shown here is derived from an EMBL/GenBank/DDBJ whole genome shotgun (WGS) entry which is preliminary data.</text>
</comment>
<protein>
    <submittedName>
        <fullName evidence="2">Uncharacterized protein</fullName>
    </submittedName>
</protein>
<feature type="transmembrane region" description="Helical" evidence="1">
    <location>
        <begin position="21"/>
        <end position="43"/>
    </location>
</feature>
<keyword evidence="1" id="KW-0812">Transmembrane</keyword>
<evidence type="ECO:0000313" key="2">
    <source>
        <dbReference type="EMBL" id="MFC4361991.1"/>
    </source>
</evidence>
<organism evidence="2 3">
    <name type="scientific">Simiduia curdlanivorans</name>
    <dbReference type="NCBI Taxonomy" id="1492769"/>
    <lineage>
        <taxon>Bacteria</taxon>
        <taxon>Pseudomonadati</taxon>
        <taxon>Pseudomonadota</taxon>
        <taxon>Gammaproteobacteria</taxon>
        <taxon>Cellvibrionales</taxon>
        <taxon>Cellvibrionaceae</taxon>
        <taxon>Simiduia</taxon>
    </lineage>
</organism>
<dbReference type="RefSeq" id="WP_290259237.1">
    <property type="nucleotide sequence ID" value="NZ_JAUFQG010000004.1"/>
</dbReference>
<accession>A0ABV8V3J4</accession>
<keyword evidence="1" id="KW-0472">Membrane</keyword>
<feature type="transmembrane region" description="Helical" evidence="1">
    <location>
        <begin position="49"/>
        <end position="72"/>
    </location>
</feature>
<proteinExistence type="predicted"/>
<name>A0ABV8V3J4_9GAMM</name>
<keyword evidence="1" id="KW-1133">Transmembrane helix</keyword>
<sequence length="84" mass="9458">MKKIRIHHYMGKTLDTDGRSTWESIQVELLVGFLFGGIAFSMYRLGSTFFFVAAAIPTLACIISVGLTLYWAKQHQASNTNTER</sequence>
<evidence type="ECO:0000313" key="3">
    <source>
        <dbReference type="Proteomes" id="UP001595840"/>
    </source>
</evidence>